<organism evidence="5 6">
    <name type="scientific">Cryptolaemus montrouzieri</name>
    <dbReference type="NCBI Taxonomy" id="559131"/>
    <lineage>
        <taxon>Eukaryota</taxon>
        <taxon>Metazoa</taxon>
        <taxon>Ecdysozoa</taxon>
        <taxon>Arthropoda</taxon>
        <taxon>Hexapoda</taxon>
        <taxon>Insecta</taxon>
        <taxon>Pterygota</taxon>
        <taxon>Neoptera</taxon>
        <taxon>Endopterygota</taxon>
        <taxon>Coleoptera</taxon>
        <taxon>Polyphaga</taxon>
        <taxon>Cucujiformia</taxon>
        <taxon>Coccinelloidea</taxon>
        <taxon>Coccinellidae</taxon>
        <taxon>Scymninae</taxon>
        <taxon>Scymnini</taxon>
        <taxon>Cryptolaemus</taxon>
    </lineage>
</organism>
<evidence type="ECO:0000313" key="5">
    <source>
        <dbReference type="EMBL" id="KAL3282036.1"/>
    </source>
</evidence>
<dbReference type="InterPro" id="IPR010977">
    <property type="entry name" value="Aromatic_deC"/>
</dbReference>
<evidence type="ECO:0000256" key="4">
    <source>
        <dbReference type="RuleBase" id="RU000382"/>
    </source>
</evidence>
<dbReference type="Proteomes" id="UP001516400">
    <property type="component" value="Unassembled WGS sequence"/>
</dbReference>
<dbReference type="InterPro" id="IPR015421">
    <property type="entry name" value="PyrdxlP-dep_Trfase_major"/>
</dbReference>
<keyword evidence="2 4" id="KW-0663">Pyridoxal phosphate</keyword>
<dbReference type="SUPFAM" id="SSF53383">
    <property type="entry name" value="PLP-dependent transferases"/>
    <property type="match status" value="1"/>
</dbReference>
<proteinExistence type="inferred from homology"/>
<name>A0ABD2NTH9_9CUCU</name>
<dbReference type="Pfam" id="PF00282">
    <property type="entry name" value="Pyridoxal_deC"/>
    <property type="match status" value="1"/>
</dbReference>
<evidence type="ECO:0000313" key="6">
    <source>
        <dbReference type="Proteomes" id="UP001516400"/>
    </source>
</evidence>
<dbReference type="EMBL" id="JABFTP020000144">
    <property type="protein sequence ID" value="KAL3282036.1"/>
    <property type="molecule type" value="Genomic_DNA"/>
</dbReference>
<dbReference type="Gene3D" id="3.40.640.10">
    <property type="entry name" value="Type I PLP-dependent aspartate aminotransferase-like (Major domain)"/>
    <property type="match status" value="1"/>
</dbReference>
<protein>
    <submittedName>
        <fullName evidence="5">Uncharacterized protein</fullName>
    </submittedName>
</protein>
<dbReference type="AlphaFoldDB" id="A0ABD2NTH9"/>
<comment type="similarity">
    <text evidence="4">Belongs to the group II decarboxylase family.</text>
</comment>
<dbReference type="PRINTS" id="PR00800">
    <property type="entry name" value="YHDCRBOXLASE"/>
</dbReference>
<keyword evidence="3 4" id="KW-0456">Lyase</keyword>
<sequence length="298" mass="33719">MELSRHQIAQHLDIARTYVRRIGNLNVQIRNRRRTGRPRVTTEQEDHYIKKTPCCKSQAKKASESPKATSEVYCGASIIGSGALNLALTTVATCAFFRRVQIYIDHSLERQVLPNVKPGYLQECMPEQTPEHGEHWKHVVQDMDEYIVPGLTHWQSPSFHTYYPTASSYAGIIGEMMLSGIGGITTTWDSNPASVELELKMMDWLAKMMDLPDHFLNSSDGLGGGSIQGPEYIISCTCHMSCTRCRCRTWMNDKTFYLKTCLVSRDRHVIDAKDYGEGPEEDMAKVVSLPERNLEALE</sequence>
<gene>
    <name evidence="5" type="ORF">HHI36_005239</name>
</gene>
<evidence type="ECO:0000256" key="3">
    <source>
        <dbReference type="ARBA" id="ARBA00023239"/>
    </source>
</evidence>
<evidence type="ECO:0000256" key="2">
    <source>
        <dbReference type="ARBA" id="ARBA00022898"/>
    </source>
</evidence>
<keyword evidence="6" id="KW-1185">Reference proteome</keyword>
<evidence type="ECO:0000256" key="1">
    <source>
        <dbReference type="ARBA" id="ARBA00001933"/>
    </source>
</evidence>
<dbReference type="InterPro" id="IPR015424">
    <property type="entry name" value="PyrdxlP-dep_Trfase"/>
</dbReference>
<comment type="cofactor">
    <cofactor evidence="1 4">
        <name>pyridoxal 5'-phosphate</name>
        <dbReference type="ChEBI" id="CHEBI:597326"/>
    </cofactor>
</comment>
<dbReference type="PANTHER" id="PTHR11999:SF60">
    <property type="entry name" value="3,4-DIHYDROXYPHENYLACETALDEHYDE SYNTHASE"/>
    <property type="match status" value="1"/>
</dbReference>
<dbReference type="InterPro" id="IPR002129">
    <property type="entry name" value="PyrdxlP-dep_de-COase"/>
</dbReference>
<dbReference type="Gene3D" id="1.20.1340.10">
    <property type="entry name" value="dopa decarboxylase, N-terminal domain"/>
    <property type="match status" value="1"/>
</dbReference>
<reference evidence="5 6" key="1">
    <citation type="journal article" date="2021" name="BMC Biol.">
        <title>Horizontally acquired antibacterial genes associated with adaptive radiation of ladybird beetles.</title>
        <authorList>
            <person name="Li H.S."/>
            <person name="Tang X.F."/>
            <person name="Huang Y.H."/>
            <person name="Xu Z.Y."/>
            <person name="Chen M.L."/>
            <person name="Du X.Y."/>
            <person name="Qiu B.Y."/>
            <person name="Chen P.T."/>
            <person name="Zhang W."/>
            <person name="Slipinski A."/>
            <person name="Escalona H.E."/>
            <person name="Waterhouse R.M."/>
            <person name="Zwick A."/>
            <person name="Pang H."/>
        </authorList>
    </citation>
    <scope>NUCLEOTIDE SEQUENCE [LARGE SCALE GENOMIC DNA]</scope>
    <source>
        <strain evidence="5">SYSU2018</strain>
    </source>
</reference>
<dbReference type="PANTHER" id="PTHR11999">
    <property type="entry name" value="GROUP II PYRIDOXAL-5-PHOSPHATE DECARBOXYLASE"/>
    <property type="match status" value="1"/>
</dbReference>
<dbReference type="GO" id="GO:0016829">
    <property type="term" value="F:lyase activity"/>
    <property type="evidence" value="ECO:0007669"/>
    <property type="project" value="UniProtKB-KW"/>
</dbReference>
<comment type="caution">
    <text evidence="5">The sequence shown here is derived from an EMBL/GenBank/DDBJ whole genome shotgun (WGS) entry which is preliminary data.</text>
</comment>
<accession>A0ABD2NTH9</accession>